<dbReference type="AlphaFoldDB" id="A0A7Z0C3V7"/>
<feature type="region of interest" description="Disordered" evidence="1">
    <location>
        <begin position="84"/>
        <end position="111"/>
    </location>
</feature>
<protein>
    <submittedName>
        <fullName evidence="2">WXG100 family type VII secretion target</fullName>
    </submittedName>
</protein>
<dbReference type="InterPro" id="IPR010310">
    <property type="entry name" value="T7SS_ESAT-6-like"/>
</dbReference>
<dbReference type="EMBL" id="JACBZI010000001">
    <property type="protein sequence ID" value="NYI12310.1"/>
    <property type="molecule type" value="Genomic_DNA"/>
</dbReference>
<dbReference type="Pfam" id="PF06013">
    <property type="entry name" value="WXG100"/>
    <property type="match status" value="1"/>
</dbReference>
<evidence type="ECO:0000313" key="3">
    <source>
        <dbReference type="Proteomes" id="UP000537326"/>
    </source>
</evidence>
<proteinExistence type="predicted"/>
<dbReference type="Proteomes" id="UP000537326">
    <property type="component" value="Unassembled WGS sequence"/>
</dbReference>
<gene>
    <name evidence="2" type="ORF">BKA05_003825</name>
</gene>
<dbReference type="RefSeq" id="WP_179532873.1">
    <property type="nucleotide sequence ID" value="NZ_BAAAPP010000002.1"/>
</dbReference>
<sequence length="111" mass="11897">MAAADYGQGEKTLTRAAGLVADAKAEFDGISKQLMTNVETLRSQWGGQGSTAFQTLAMAWNDKQQKIVSALNEFEQNLITTEKDNVSTDDAQQSSMTALQNSLGALPNGRV</sequence>
<dbReference type="Gene3D" id="1.10.287.1060">
    <property type="entry name" value="ESAT-6-like"/>
    <property type="match status" value="1"/>
</dbReference>
<reference evidence="2 3" key="1">
    <citation type="submission" date="2020-07" db="EMBL/GenBank/DDBJ databases">
        <title>Sequencing the genomes of 1000 actinobacteria strains.</title>
        <authorList>
            <person name="Klenk H.-P."/>
        </authorList>
    </citation>
    <scope>NUCLEOTIDE SEQUENCE [LARGE SCALE GENOMIC DNA]</scope>
    <source>
        <strain evidence="2 3">DSM 18248</strain>
    </source>
</reference>
<evidence type="ECO:0000313" key="2">
    <source>
        <dbReference type="EMBL" id="NYI12310.1"/>
    </source>
</evidence>
<dbReference type="InterPro" id="IPR036689">
    <property type="entry name" value="ESAT-6-like_sf"/>
</dbReference>
<organism evidence="2 3">
    <name type="scientific">Nocardioides marinus</name>
    <dbReference type="NCBI Taxonomy" id="374514"/>
    <lineage>
        <taxon>Bacteria</taxon>
        <taxon>Bacillati</taxon>
        <taxon>Actinomycetota</taxon>
        <taxon>Actinomycetes</taxon>
        <taxon>Propionibacteriales</taxon>
        <taxon>Nocardioidaceae</taxon>
        <taxon>Nocardioides</taxon>
    </lineage>
</organism>
<feature type="compositionally biased region" description="Polar residues" evidence="1">
    <location>
        <begin position="88"/>
        <end position="103"/>
    </location>
</feature>
<evidence type="ECO:0000256" key="1">
    <source>
        <dbReference type="SAM" id="MobiDB-lite"/>
    </source>
</evidence>
<keyword evidence="3" id="KW-1185">Reference proteome</keyword>
<dbReference type="SUPFAM" id="SSF140453">
    <property type="entry name" value="EsxAB dimer-like"/>
    <property type="match status" value="1"/>
</dbReference>
<comment type="caution">
    <text evidence="2">The sequence shown here is derived from an EMBL/GenBank/DDBJ whole genome shotgun (WGS) entry which is preliminary data.</text>
</comment>
<name>A0A7Z0C3V7_9ACTN</name>
<accession>A0A7Z0C3V7</accession>